<gene>
    <name evidence="2" type="ORF">DPMN_057661</name>
</gene>
<reference evidence="2" key="2">
    <citation type="submission" date="2020-11" db="EMBL/GenBank/DDBJ databases">
        <authorList>
            <person name="McCartney M.A."/>
            <person name="Auch B."/>
            <person name="Kono T."/>
            <person name="Mallez S."/>
            <person name="Becker A."/>
            <person name="Gohl D.M."/>
            <person name="Silverstein K.A.T."/>
            <person name="Koren S."/>
            <person name="Bechman K.B."/>
            <person name="Herman A."/>
            <person name="Abrahante J.E."/>
            <person name="Garbe J."/>
        </authorList>
    </citation>
    <scope>NUCLEOTIDE SEQUENCE</scope>
    <source>
        <strain evidence="2">Duluth1</strain>
        <tissue evidence="2">Whole animal</tissue>
    </source>
</reference>
<dbReference type="EMBL" id="JAIWYP010000013">
    <property type="protein sequence ID" value="KAH3714958.1"/>
    <property type="molecule type" value="Genomic_DNA"/>
</dbReference>
<organism evidence="2 3">
    <name type="scientific">Dreissena polymorpha</name>
    <name type="common">Zebra mussel</name>
    <name type="synonym">Mytilus polymorpha</name>
    <dbReference type="NCBI Taxonomy" id="45954"/>
    <lineage>
        <taxon>Eukaryota</taxon>
        <taxon>Metazoa</taxon>
        <taxon>Spiralia</taxon>
        <taxon>Lophotrochozoa</taxon>
        <taxon>Mollusca</taxon>
        <taxon>Bivalvia</taxon>
        <taxon>Autobranchia</taxon>
        <taxon>Heteroconchia</taxon>
        <taxon>Euheterodonta</taxon>
        <taxon>Imparidentia</taxon>
        <taxon>Neoheterodontei</taxon>
        <taxon>Myida</taxon>
        <taxon>Dreissenoidea</taxon>
        <taxon>Dreissenidae</taxon>
        <taxon>Dreissena</taxon>
    </lineage>
</organism>
<evidence type="ECO:0000313" key="3">
    <source>
        <dbReference type="Proteomes" id="UP000828390"/>
    </source>
</evidence>
<name>A0A9D4C0N9_DREPO</name>
<evidence type="ECO:0000256" key="1">
    <source>
        <dbReference type="SAM" id="MobiDB-lite"/>
    </source>
</evidence>
<feature type="region of interest" description="Disordered" evidence="1">
    <location>
        <begin position="43"/>
        <end position="88"/>
    </location>
</feature>
<comment type="caution">
    <text evidence="2">The sequence shown here is derived from an EMBL/GenBank/DDBJ whole genome shotgun (WGS) entry which is preliminary data.</text>
</comment>
<dbReference type="AlphaFoldDB" id="A0A9D4C0N9"/>
<sequence length="113" mass="11870">MQNEGCSFSQTVGHGQNVSVVLNLNNGTPLAATKIIAKQENLSAQQPGKYPIPETQNGDAQSLAKTMGPTTQPDVSTTGPVVQPEDVGEKAKIAVGRGEFSHGDMHSHETLAF</sequence>
<keyword evidence="3" id="KW-1185">Reference proteome</keyword>
<feature type="compositionally biased region" description="Polar residues" evidence="1">
    <location>
        <begin position="54"/>
        <end position="80"/>
    </location>
</feature>
<dbReference type="Proteomes" id="UP000828390">
    <property type="component" value="Unassembled WGS sequence"/>
</dbReference>
<proteinExistence type="predicted"/>
<protein>
    <submittedName>
        <fullName evidence="2">Uncharacterized protein</fullName>
    </submittedName>
</protein>
<evidence type="ECO:0000313" key="2">
    <source>
        <dbReference type="EMBL" id="KAH3714958.1"/>
    </source>
</evidence>
<reference evidence="2" key="1">
    <citation type="journal article" date="2019" name="bioRxiv">
        <title>The Genome of the Zebra Mussel, Dreissena polymorpha: A Resource for Invasive Species Research.</title>
        <authorList>
            <person name="McCartney M.A."/>
            <person name="Auch B."/>
            <person name="Kono T."/>
            <person name="Mallez S."/>
            <person name="Zhang Y."/>
            <person name="Obille A."/>
            <person name="Becker A."/>
            <person name="Abrahante J.E."/>
            <person name="Garbe J."/>
            <person name="Badalamenti J.P."/>
            <person name="Herman A."/>
            <person name="Mangelson H."/>
            <person name="Liachko I."/>
            <person name="Sullivan S."/>
            <person name="Sone E.D."/>
            <person name="Koren S."/>
            <person name="Silverstein K.A.T."/>
            <person name="Beckman K.B."/>
            <person name="Gohl D.M."/>
        </authorList>
    </citation>
    <scope>NUCLEOTIDE SEQUENCE</scope>
    <source>
        <strain evidence="2">Duluth1</strain>
        <tissue evidence="2">Whole animal</tissue>
    </source>
</reference>
<accession>A0A9D4C0N9</accession>